<feature type="non-terminal residue" evidence="4">
    <location>
        <position position="277"/>
    </location>
</feature>
<proteinExistence type="inferred from homology"/>
<dbReference type="Gene3D" id="3.30.450.380">
    <property type="match status" value="1"/>
</dbReference>
<dbReference type="Gene3D" id="3.40.50.300">
    <property type="entry name" value="P-loop containing nucleotide triphosphate hydrolases"/>
    <property type="match status" value="1"/>
</dbReference>
<dbReference type="AlphaFoldDB" id="X1C7X9"/>
<evidence type="ECO:0000256" key="2">
    <source>
        <dbReference type="SAM" id="MobiDB-lite"/>
    </source>
</evidence>
<dbReference type="PANTHER" id="PTHR30486:SF15">
    <property type="entry name" value="TYPE II_IV SECRETION SYSTEM ATPASE"/>
    <property type="match status" value="1"/>
</dbReference>
<feature type="region of interest" description="Disordered" evidence="2">
    <location>
        <begin position="252"/>
        <end position="277"/>
    </location>
</feature>
<evidence type="ECO:0000259" key="3">
    <source>
        <dbReference type="Pfam" id="PF00437"/>
    </source>
</evidence>
<reference evidence="4" key="1">
    <citation type="journal article" date="2014" name="Front. Microbiol.">
        <title>High frequency of phylogenetically diverse reductive dehalogenase-homologous genes in deep subseafloor sedimentary metagenomes.</title>
        <authorList>
            <person name="Kawai M."/>
            <person name="Futagami T."/>
            <person name="Toyoda A."/>
            <person name="Takaki Y."/>
            <person name="Nishi S."/>
            <person name="Hori S."/>
            <person name="Arai W."/>
            <person name="Tsubouchi T."/>
            <person name="Morono Y."/>
            <person name="Uchiyama I."/>
            <person name="Ito T."/>
            <person name="Fujiyama A."/>
            <person name="Inagaki F."/>
            <person name="Takami H."/>
        </authorList>
    </citation>
    <scope>NUCLEOTIDE SEQUENCE</scope>
    <source>
        <strain evidence="4">Expedition CK06-06</strain>
    </source>
</reference>
<dbReference type="InterPro" id="IPR001482">
    <property type="entry name" value="T2SS/T4SS_dom"/>
</dbReference>
<evidence type="ECO:0000256" key="1">
    <source>
        <dbReference type="ARBA" id="ARBA00006611"/>
    </source>
</evidence>
<feature type="non-terminal residue" evidence="4">
    <location>
        <position position="1"/>
    </location>
</feature>
<gene>
    <name evidence="4" type="ORF">S01H4_47985</name>
</gene>
<evidence type="ECO:0000313" key="4">
    <source>
        <dbReference type="EMBL" id="GAH03472.1"/>
    </source>
</evidence>
<dbReference type="PANTHER" id="PTHR30486">
    <property type="entry name" value="TWITCHING MOTILITY PROTEIN PILT"/>
    <property type="match status" value="1"/>
</dbReference>
<dbReference type="EMBL" id="BART01027005">
    <property type="protein sequence ID" value="GAH03472.1"/>
    <property type="molecule type" value="Genomic_DNA"/>
</dbReference>
<dbReference type="Pfam" id="PF00437">
    <property type="entry name" value="T2SSE"/>
    <property type="match status" value="1"/>
</dbReference>
<dbReference type="GO" id="GO:0016887">
    <property type="term" value="F:ATP hydrolysis activity"/>
    <property type="evidence" value="ECO:0007669"/>
    <property type="project" value="InterPro"/>
</dbReference>
<comment type="caution">
    <text evidence="4">The sequence shown here is derived from an EMBL/GenBank/DDBJ whole genome shotgun (WGS) entry which is preliminary data.</text>
</comment>
<sequence length="277" mass="31237">HERLLEELDLKKLDVTMAANDPAGARELRKKTENIISNLLAKELGGIISSYEVRKSLVKEITDEALGLGPLEDLLKDPEVTDILVNNKDQIYVERHGRLELTAKKFISNDQVRVIMERILTPLGRRIDEALPMVDARLPDGSRVHAIIPPLSIKGPALSIRKFLKERFTTEDLIKFGTITPEITEFLRACVINRKNMIISGGAGSGKTTLLNILSGYIPEYERIITIEDAAELKLQQEDWISLEARLPNIEREGRRDCPRPLPQQSTDEAGPNYSRR</sequence>
<dbReference type="InterPro" id="IPR027417">
    <property type="entry name" value="P-loop_NTPase"/>
</dbReference>
<name>X1C7X9_9ZZZZ</name>
<protein>
    <recommendedName>
        <fullName evidence="3">Bacterial type II secretion system protein E domain-containing protein</fullName>
    </recommendedName>
</protein>
<dbReference type="InterPro" id="IPR050921">
    <property type="entry name" value="T4SS_GSP_E_ATPase"/>
</dbReference>
<dbReference type="SUPFAM" id="SSF52540">
    <property type="entry name" value="P-loop containing nucleoside triphosphate hydrolases"/>
    <property type="match status" value="1"/>
</dbReference>
<organism evidence="4">
    <name type="scientific">marine sediment metagenome</name>
    <dbReference type="NCBI Taxonomy" id="412755"/>
    <lineage>
        <taxon>unclassified sequences</taxon>
        <taxon>metagenomes</taxon>
        <taxon>ecological metagenomes</taxon>
    </lineage>
</organism>
<comment type="similarity">
    <text evidence="1">Belongs to the GSP E family.</text>
</comment>
<feature type="domain" description="Bacterial type II secretion system protein E" evidence="3">
    <location>
        <begin position="66"/>
        <end position="246"/>
    </location>
</feature>
<accession>X1C7X9</accession>